<dbReference type="RefSeq" id="XP_004335934.1">
    <property type="nucleotide sequence ID" value="XM_004335886.1"/>
</dbReference>
<dbReference type="KEGG" id="acan:ACA1_364480"/>
<dbReference type="AlphaFoldDB" id="L8GP53"/>
<name>L8GP53_ACACF</name>
<evidence type="ECO:0000313" key="2">
    <source>
        <dbReference type="EMBL" id="ELR13921.1"/>
    </source>
</evidence>
<reference evidence="2 3" key="1">
    <citation type="journal article" date="2013" name="Genome Biol.">
        <title>Genome of Acanthamoeba castellanii highlights extensive lateral gene transfer and early evolution of tyrosine kinase signaling.</title>
        <authorList>
            <person name="Clarke M."/>
            <person name="Lohan A.J."/>
            <person name="Liu B."/>
            <person name="Lagkouvardos I."/>
            <person name="Roy S."/>
            <person name="Zafar N."/>
            <person name="Bertelli C."/>
            <person name="Schilde C."/>
            <person name="Kianianmomeni A."/>
            <person name="Burglin T.R."/>
            <person name="Frech C."/>
            <person name="Turcotte B."/>
            <person name="Kopec K.O."/>
            <person name="Synnott J.M."/>
            <person name="Choo C."/>
            <person name="Paponov I."/>
            <person name="Finkler A."/>
            <person name="Soon Heng Tan C."/>
            <person name="Hutchins A.P."/>
            <person name="Weinmeier T."/>
            <person name="Rattei T."/>
            <person name="Chu J.S."/>
            <person name="Gimenez G."/>
            <person name="Irimia M."/>
            <person name="Rigden D.J."/>
            <person name="Fitzpatrick D.A."/>
            <person name="Lorenzo-Morales J."/>
            <person name="Bateman A."/>
            <person name="Chiu C.H."/>
            <person name="Tang P."/>
            <person name="Hegemann P."/>
            <person name="Fromm H."/>
            <person name="Raoult D."/>
            <person name="Greub G."/>
            <person name="Miranda-Saavedra D."/>
            <person name="Chen N."/>
            <person name="Nash P."/>
            <person name="Ginger M.L."/>
            <person name="Horn M."/>
            <person name="Schaap P."/>
            <person name="Caler L."/>
            <person name="Loftus B."/>
        </authorList>
    </citation>
    <scope>NUCLEOTIDE SEQUENCE [LARGE SCALE GENOMIC DNA]</scope>
    <source>
        <strain evidence="2 3">Neff</strain>
    </source>
</reference>
<proteinExistence type="predicted"/>
<dbReference type="Proteomes" id="UP000011083">
    <property type="component" value="Unassembled WGS sequence"/>
</dbReference>
<dbReference type="VEuPathDB" id="AmoebaDB:ACA1_364480"/>
<dbReference type="GeneID" id="14914538"/>
<dbReference type="EMBL" id="KB008073">
    <property type="protein sequence ID" value="ELR13921.1"/>
    <property type="molecule type" value="Genomic_DNA"/>
</dbReference>
<gene>
    <name evidence="2" type="ORF">ACA1_364480</name>
</gene>
<keyword evidence="1" id="KW-0732">Signal</keyword>
<protein>
    <submittedName>
        <fullName evidence="2">Uncharacterized protein</fullName>
    </submittedName>
</protein>
<feature type="chain" id="PRO_5003989704" evidence="1">
    <location>
        <begin position="28"/>
        <end position="440"/>
    </location>
</feature>
<keyword evidence="3" id="KW-1185">Reference proteome</keyword>
<organism evidence="2 3">
    <name type="scientific">Acanthamoeba castellanii (strain ATCC 30010 / Neff)</name>
    <dbReference type="NCBI Taxonomy" id="1257118"/>
    <lineage>
        <taxon>Eukaryota</taxon>
        <taxon>Amoebozoa</taxon>
        <taxon>Discosea</taxon>
        <taxon>Longamoebia</taxon>
        <taxon>Centramoebida</taxon>
        <taxon>Acanthamoebidae</taxon>
        <taxon>Acanthamoeba</taxon>
    </lineage>
</organism>
<evidence type="ECO:0000256" key="1">
    <source>
        <dbReference type="SAM" id="SignalP"/>
    </source>
</evidence>
<feature type="signal peptide" evidence="1">
    <location>
        <begin position="1"/>
        <end position="27"/>
    </location>
</feature>
<evidence type="ECO:0000313" key="3">
    <source>
        <dbReference type="Proteomes" id="UP000011083"/>
    </source>
</evidence>
<dbReference type="PROSITE" id="PS51257">
    <property type="entry name" value="PROKAR_LIPOPROTEIN"/>
    <property type="match status" value="1"/>
</dbReference>
<sequence length="440" mass="48482">MLMKMNCGTLWAVLALSCALFLAHTEANLNPRRQSYDQAHWFDPAYDLTLSVVVPLAKRQASSNQTTDETQAYKATDFGCTDDALEWCRQQGGVVSYQQYSYVSGPSVMAFGRKRAYCNMGTYTLTEVETLASPFLTLAQMAYVNPLADFTWNHTQWGNPASQYCVESNGATVSVMFVDSASTCVGTGWSTLPAETSLGLSNSCEFADGSSIDAWALFHGQAKSPAKRITPHFRTQFAGQPCMMAADPSYDPTLIARVPVRKTTNNHTLVAYKAADFKASEEAIGWCLKQGGKISYSQYSYINGPDVIAFGNKKAYCNMGTYTLTEVETLASPFLTLAQMAYFHPIPNFKWDRKQWGNPAAQYCVESKASTLGSLYVPEIEMCVTTGWSVLPVEESAGLSNSCDFADGSSIEPWALYYGRLHPIVAPHFRTQIKGARCMR</sequence>
<accession>L8GP53</accession>